<protein>
    <submittedName>
        <fullName evidence="2">Uncharacterized membrane protein</fullName>
    </submittedName>
</protein>
<dbReference type="SUPFAM" id="SSF52317">
    <property type="entry name" value="Class I glutamine amidotransferase-like"/>
    <property type="match status" value="1"/>
</dbReference>
<dbReference type="CDD" id="cd03143">
    <property type="entry name" value="A4_beta-galactosidase_middle_domain"/>
    <property type="match status" value="1"/>
</dbReference>
<dbReference type="EMBL" id="FMYH01000011">
    <property type="protein sequence ID" value="SDD78893.1"/>
    <property type="molecule type" value="Genomic_DNA"/>
</dbReference>
<dbReference type="AlphaFoldDB" id="A0A1G6XMB2"/>
<dbReference type="OrthoDB" id="9781333at2"/>
<dbReference type="InterPro" id="IPR029062">
    <property type="entry name" value="Class_I_gatase-like"/>
</dbReference>
<name>A0A1G6XMB2_9MICO</name>
<dbReference type="PANTHER" id="PTHR37947:SF1">
    <property type="entry name" value="BLL2462 PROTEIN"/>
    <property type="match status" value="1"/>
</dbReference>
<proteinExistence type="predicted"/>
<accession>A0A1G6XMB2</accession>
<dbReference type="PANTHER" id="PTHR37947">
    <property type="entry name" value="BLL2462 PROTEIN"/>
    <property type="match status" value="1"/>
</dbReference>
<evidence type="ECO:0000313" key="2">
    <source>
        <dbReference type="EMBL" id="SDD78893.1"/>
    </source>
</evidence>
<organism evidence="2 3">
    <name type="scientific">Sanguibacter gelidistatuariae</name>
    <dbReference type="NCBI Taxonomy" id="1814289"/>
    <lineage>
        <taxon>Bacteria</taxon>
        <taxon>Bacillati</taxon>
        <taxon>Actinomycetota</taxon>
        <taxon>Actinomycetes</taxon>
        <taxon>Micrococcales</taxon>
        <taxon>Sanguibacteraceae</taxon>
        <taxon>Sanguibacter</taxon>
    </lineage>
</organism>
<dbReference type="InterPro" id="IPR010768">
    <property type="entry name" value="GATase1-like"/>
</dbReference>
<dbReference type="Proteomes" id="UP000199039">
    <property type="component" value="Unassembled WGS sequence"/>
</dbReference>
<evidence type="ECO:0000313" key="3">
    <source>
        <dbReference type="Proteomes" id="UP000199039"/>
    </source>
</evidence>
<keyword evidence="3" id="KW-1185">Reference proteome</keyword>
<dbReference type="STRING" id="1814289.SAMN05216410_0171"/>
<gene>
    <name evidence="2" type="ORF">SAMN05216410_0171</name>
</gene>
<reference evidence="2 3" key="1">
    <citation type="submission" date="2016-09" db="EMBL/GenBank/DDBJ databases">
        <authorList>
            <person name="Capua I."/>
            <person name="De Benedictis P."/>
            <person name="Joannis T."/>
            <person name="Lombin L.H."/>
            <person name="Cattoli G."/>
        </authorList>
    </citation>
    <scope>NUCLEOTIDE SEQUENCE [LARGE SCALE GENOMIC DNA]</scope>
    <source>
        <strain evidence="2 3">ISLP-3</strain>
    </source>
</reference>
<feature type="domain" description="Putative glutamine amidotransferase" evidence="1">
    <location>
        <begin position="4"/>
        <end position="246"/>
    </location>
</feature>
<dbReference type="Gene3D" id="3.40.50.880">
    <property type="match status" value="1"/>
</dbReference>
<sequence>MSTVLLAGESWINAATDYKGYDAFPHAQLEIGCEGLLTALAAEGHDVTHMPSHLVSTDFPNTLDELNAYDVVILSDVGANTLLLPPVVFSQGRPSPNRLKLLAEWVRQGGGLMMAGGYLSFQGFQAKANYHGTAVEAVLPVEILPYDDREETPEGIGGHLTDVAHPVTAGLDAEWPILLGYQKLTAKADATVLATIEGRPLVAVRDEGKGRTLAFASDISPHWAPREFMDWDGYGKLFGQAITWLAGR</sequence>
<evidence type="ECO:0000259" key="1">
    <source>
        <dbReference type="Pfam" id="PF07090"/>
    </source>
</evidence>
<dbReference type="RefSeq" id="WP_093186652.1">
    <property type="nucleotide sequence ID" value="NZ_FMYH01000011.1"/>
</dbReference>
<dbReference type="Pfam" id="PF07090">
    <property type="entry name" value="GATase1_like"/>
    <property type="match status" value="1"/>
</dbReference>